<accession>A0A9E6MIH8</accession>
<reference evidence="1 2" key="1">
    <citation type="journal article" date="2021" name="Int. J. Syst. Evol. Microbiol.">
        <title>Characterization of a novel transitional group Rickettsia species (Rickettsia tillamookensis sp. nov.) from the western black-legged tick, Ixodes pacificus.</title>
        <authorList>
            <person name="Gauthier D.T."/>
            <person name="Karpathy S.E."/>
            <person name="Grizzard S.L."/>
            <person name="Batra D."/>
            <person name="Rowe L.A."/>
            <person name="Paddock C.D."/>
        </authorList>
    </citation>
    <scope>NUCLEOTIDE SEQUENCE [LARGE SCALE GENOMIC DNA]</scope>
    <source>
        <strain evidence="1 2">Tillamook 23</strain>
    </source>
</reference>
<name>A0A9E6MIH8_9RICK</name>
<protein>
    <submittedName>
        <fullName evidence="1">Uncharacterized protein</fullName>
    </submittedName>
</protein>
<gene>
    <name evidence="1" type="ORF">H6P87_00961</name>
</gene>
<keyword evidence="2" id="KW-1185">Reference proteome</keyword>
<sequence>MKNTNFQDITNYILNAPSGKPIRFHIPKNCSITVDDRMLQLLEGRPYIRFICDENPESVVLELGKSYQPFIINDKLEMTPLGDAPMNNIAELD</sequence>
<proteinExistence type="predicted"/>
<dbReference type="EMBL" id="CP060138">
    <property type="protein sequence ID" value="QQV75405.1"/>
    <property type="molecule type" value="Genomic_DNA"/>
</dbReference>
<dbReference type="RefSeq" id="WP_202070173.1">
    <property type="nucleotide sequence ID" value="NZ_CP060138.2"/>
</dbReference>
<dbReference type="Proteomes" id="UP000595296">
    <property type="component" value="Chromosome"/>
</dbReference>
<organism evidence="1 2">
    <name type="scientific">Rickettsia tillamookensis</name>
    <dbReference type="NCBI Taxonomy" id="2761623"/>
    <lineage>
        <taxon>Bacteria</taxon>
        <taxon>Pseudomonadati</taxon>
        <taxon>Pseudomonadota</taxon>
        <taxon>Alphaproteobacteria</taxon>
        <taxon>Rickettsiales</taxon>
        <taxon>Rickettsiaceae</taxon>
        <taxon>Rickettsieae</taxon>
        <taxon>Rickettsia</taxon>
        <taxon>spotted fever group</taxon>
    </lineage>
</organism>
<evidence type="ECO:0000313" key="2">
    <source>
        <dbReference type="Proteomes" id="UP000595296"/>
    </source>
</evidence>
<evidence type="ECO:0000313" key="1">
    <source>
        <dbReference type="EMBL" id="QQV75405.1"/>
    </source>
</evidence>